<feature type="transmembrane region" description="Helical" evidence="6">
    <location>
        <begin position="387"/>
        <end position="407"/>
    </location>
</feature>
<keyword evidence="4 6" id="KW-1133">Transmembrane helix</keyword>
<name>A0ABS7ZN01_9GAMM</name>
<evidence type="ECO:0000256" key="5">
    <source>
        <dbReference type="ARBA" id="ARBA00023136"/>
    </source>
</evidence>
<sequence>MPEHQATNSASHTVTQGRIWALAWPVMLSNITVPLLGLVDSAVLGHLPDAAYLGAVAIGNQMFTLLFWSFGFLRMGTTALTAHAQGRNQGQVEVLQQALWLSLPVLLLVLMAAALLLPWLLPLMGGSTLVQEGAREYLLIRLCAAPAVLAQYALTGWFIGLGHTRIPLIILTLVNVANALLDYLFVFGLNMTSDGVALGSMLADYSGLLLALGFARKLGLLSLGPRPALSLLQPMLRINRHLFVRTLCLLAVFAFFTAQGARQSELILAANAMLITLLMLISNALDGFAHAAEALTGQALGRHDAHAVRRTIRLTGVDMLLMAFAMCLLFEILGPQLLALLTDNPDLQMTLSQYQHFLFWLPLIGMASFWLDGIFIGAQATASMRNAMLAAGLLVFLPLWWLTRAWGNDGLWWSFYAFMLARALFMSGTFLTLFRRPINFL</sequence>
<dbReference type="NCBIfam" id="TIGR00797">
    <property type="entry name" value="matE"/>
    <property type="match status" value="1"/>
</dbReference>
<evidence type="ECO:0000313" key="7">
    <source>
        <dbReference type="EMBL" id="MCA6063081.1"/>
    </source>
</evidence>
<evidence type="ECO:0000313" key="8">
    <source>
        <dbReference type="Proteomes" id="UP000714380"/>
    </source>
</evidence>
<dbReference type="PANTHER" id="PTHR42893:SF46">
    <property type="entry name" value="PROTEIN DETOXIFICATION 44, CHLOROPLASTIC"/>
    <property type="match status" value="1"/>
</dbReference>
<feature type="transmembrane region" description="Helical" evidence="6">
    <location>
        <begin position="137"/>
        <end position="159"/>
    </location>
</feature>
<comment type="subcellular location">
    <subcellularLocation>
        <location evidence="1">Membrane</location>
        <topology evidence="1">Multi-pass membrane protein</topology>
    </subcellularLocation>
</comment>
<evidence type="ECO:0000256" key="1">
    <source>
        <dbReference type="ARBA" id="ARBA00004141"/>
    </source>
</evidence>
<comment type="caution">
    <text evidence="7">The sequence shown here is derived from an EMBL/GenBank/DDBJ whole genome shotgun (WGS) entry which is preliminary data.</text>
</comment>
<dbReference type="PANTHER" id="PTHR42893">
    <property type="entry name" value="PROTEIN DETOXIFICATION 44, CHLOROPLASTIC-RELATED"/>
    <property type="match status" value="1"/>
</dbReference>
<protein>
    <submittedName>
        <fullName evidence="7">MATE family efflux transporter</fullName>
    </submittedName>
</protein>
<dbReference type="RefSeq" id="WP_225672725.1">
    <property type="nucleotide sequence ID" value="NZ_JAEDAH010000024.1"/>
</dbReference>
<accession>A0ABS7ZN01</accession>
<dbReference type="Pfam" id="PF01554">
    <property type="entry name" value="MatE"/>
    <property type="match status" value="2"/>
</dbReference>
<evidence type="ECO:0000256" key="3">
    <source>
        <dbReference type="ARBA" id="ARBA00022692"/>
    </source>
</evidence>
<feature type="transmembrane region" description="Helical" evidence="6">
    <location>
        <begin position="357"/>
        <end position="375"/>
    </location>
</feature>
<comment type="similarity">
    <text evidence="2">Belongs to the multi antimicrobial extrusion (MATE) (TC 2.A.66.1) family.</text>
</comment>
<keyword evidence="5 6" id="KW-0472">Membrane</keyword>
<dbReference type="CDD" id="cd13136">
    <property type="entry name" value="MATE_DinF_like"/>
    <property type="match status" value="1"/>
</dbReference>
<feature type="transmembrane region" description="Helical" evidence="6">
    <location>
        <begin position="266"/>
        <end position="285"/>
    </location>
</feature>
<evidence type="ECO:0000256" key="6">
    <source>
        <dbReference type="SAM" id="Phobius"/>
    </source>
</evidence>
<organism evidence="7 8">
    <name type="scientific">Thalassolituus marinus</name>
    <dbReference type="NCBI Taxonomy" id="671053"/>
    <lineage>
        <taxon>Bacteria</taxon>
        <taxon>Pseudomonadati</taxon>
        <taxon>Pseudomonadota</taxon>
        <taxon>Gammaproteobacteria</taxon>
        <taxon>Oceanospirillales</taxon>
        <taxon>Oceanospirillaceae</taxon>
        <taxon>Thalassolituus</taxon>
    </lineage>
</organism>
<feature type="transmembrane region" description="Helical" evidence="6">
    <location>
        <begin position="166"/>
        <end position="189"/>
    </location>
</feature>
<keyword evidence="3 6" id="KW-0812">Transmembrane</keyword>
<keyword evidence="8" id="KW-1185">Reference proteome</keyword>
<evidence type="ECO:0000256" key="4">
    <source>
        <dbReference type="ARBA" id="ARBA00022989"/>
    </source>
</evidence>
<reference evidence="7 8" key="1">
    <citation type="submission" date="2020-12" db="EMBL/GenBank/DDBJ databases">
        <title>Novel Thalassolituus-related marine hydrocarbonoclastic bacteria mediated algae-derived hydrocarbons mineralization in twilight zone of the northern South China Sea.</title>
        <authorList>
            <person name="Dong C."/>
        </authorList>
    </citation>
    <scope>NUCLEOTIDE SEQUENCE [LARGE SCALE GENOMIC DNA]</scope>
    <source>
        <strain evidence="7 8">IMCC1826</strain>
    </source>
</reference>
<dbReference type="EMBL" id="JAEDAH010000024">
    <property type="protein sequence ID" value="MCA6063081.1"/>
    <property type="molecule type" value="Genomic_DNA"/>
</dbReference>
<feature type="transmembrane region" description="Helical" evidence="6">
    <location>
        <begin position="195"/>
        <end position="215"/>
    </location>
</feature>
<feature type="transmembrane region" description="Helical" evidence="6">
    <location>
        <begin position="242"/>
        <end position="260"/>
    </location>
</feature>
<feature type="transmembrane region" description="Helical" evidence="6">
    <location>
        <begin position="94"/>
        <end position="117"/>
    </location>
</feature>
<feature type="transmembrane region" description="Helical" evidence="6">
    <location>
        <begin position="21"/>
        <end position="39"/>
    </location>
</feature>
<dbReference type="Proteomes" id="UP000714380">
    <property type="component" value="Unassembled WGS sequence"/>
</dbReference>
<feature type="transmembrane region" description="Helical" evidence="6">
    <location>
        <begin position="319"/>
        <end position="337"/>
    </location>
</feature>
<feature type="transmembrane region" description="Helical" evidence="6">
    <location>
        <begin position="413"/>
        <end position="434"/>
    </location>
</feature>
<evidence type="ECO:0000256" key="2">
    <source>
        <dbReference type="ARBA" id="ARBA00010199"/>
    </source>
</evidence>
<proteinExistence type="inferred from homology"/>
<feature type="transmembrane region" description="Helical" evidence="6">
    <location>
        <begin position="51"/>
        <end position="73"/>
    </location>
</feature>
<dbReference type="InterPro" id="IPR044644">
    <property type="entry name" value="DinF-like"/>
</dbReference>
<gene>
    <name evidence="7" type="ORF">I9W95_05610</name>
</gene>
<dbReference type="InterPro" id="IPR002528">
    <property type="entry name" value="MATE_fam"/>
</dbReference>